<feature type="domain" description="AAA" evidence="10">
    <location>
        <begin position="57"/>
        <end position="165"/>
    </location>
</feature>
<dbReference type="InterPro" id="IPR027417">
    <property type="entry name" value="P-loop_NTPase"/>
</dbReference>
<evidence type="ECO:0000256" key="1">
    <source>
        <dbReference type="ARBA" id="ARBA00007316"/>
    </source>
</evidence>
<keyword evidence="5 11" id="KW-0418">Kinase</keyword>
<evidence type="ECO:0000256" key="2">
    <source>
        <dbReference type="ARBA" id="ARBA00011903"/>
    </source>
</evidence>
<protein>
    <recommendedName>
        <fullName evidence="2">non-specific protein-tyrosine kinase</fullName>
        <ecNumber evidence="2">2.7.10.2</ecNumber>
    </recommendedName>
</protein>
<dbReference type="CDD" id="cd05387">
    <property type="entry name" value="BY-kinase"/>
    <property type="match status" value="1"/>
</dbReference>
<feature type="coiled-coil region" evidence="9">
    <location>
        <begin position="187"/>
        <end position="214"/>
    </location>
</feature>
<evidence type="ECO:0000259" key="10">
    <source>
        <dbReference type="Pfam" id="PF13614"/>
    </source>
</evidence>
<evidence type="ECO:0000256" key="4">
    <source>
        <dbReference type="ARBA" id="ARBA00022741"/>
    </source>
</evidence>
<dbReference type="EMBL" id="JBHUMQ010000026">
    <property type="protein sequence ID" value="MFD2694121.1"/>
    <property type="molecule type" value="Genomic_DNA"/>
</dbReference>
<comment type="caution">
    <text evidence="11">The sequence shown here is derived from an EMBL/GenBank/DDBJ whole genome shotgun (WGS) entry which is preliminary data.</text>
</comment>
<dbReference type="InterPro" id="IPR050445">
    <property type="entry name" value="Bact_polysacc_biosynth/exp"/>
</dbReference>
<evidence type="ECO:0000256" key="5">
    <source>
        <dbReference type="ARBA" id="ARBA00022777"/>
    </source>
</evidence>
<evidence type="ECO:0000256" key="8">
    <source>
        <dbReference type="ARBA" id="ARBA00051245"/>
    </source>
</evidence>
<sequence length="224" mass="25043">MKKRHDFDRPKLFFNSRMRSGSLCAEQYRIIRSNLDILQKRNAFKSLLITSPGKKEGKTTVAINLAVLMARQGNRVLIIDADALHPVIHQFFSLNNNEGLIDVLKKKESIESLVQETAAKNLYVLAGKSIDPETAEWIGIEQISDLMNEAAAHFDRIIVDASSVLMHSSTPLFANRCDGTVIVAKTNATRKKAINEAKEKLIQAQAKILGLILNDYPVLKQYLA</sequence>
<keyword evidence="3 11" id="KW-0808">Transferase</keyword>
<evidence type="ECO:0000313" key="12">
    <source>
        <dbReference type="Proteomes" id="UP001597399"/>
    </source>
</evidence>
<dbReference type="InterPro" id="IPR005702">
    <property type="entry name" value="Wzc-like_C"/>
</dbReference>
<dbReference type="PANTHER" id="PTHR32309:SF13">
    <property type="entry name" value="FERRIC ENTEROBACTIN TRANSPORT PROTEIN FEPE"/>
    <property type="match status" value="1"/>
</dbReference>
<evidence type="ECO:0000256" key="9">
    <source>
        <dbReference type="SAM" id="Coils"/>
    </source>
</evidence>
<dbReference type="Gene3D" id="3.40.50.300">
    <property type="entry name" value="P-loop containing nucleotide triphosphate hydrolases"/>
    <property type="match status" value="1"/>
</dbReference>
<evidence type="ECO:0000313" key="11">
    <source>
        <dbReference type="EMBL" id="MFD2694121.1"/>
    </source>
</evidence>
<dbReference type="RefSeq" id="WP_253057680.1">
    <property type="nucleotide sequence ID" value="NZ_JAMXWM010000001.1"/>
</dbReference>
<keyword evidence="9" id="KW-0175">Coiled coil</keyword>
<dbReference type="EC" id="2.7.10.2" evidence="2"/>
<keyword evidence="4" id="KW-0547">Nucleotide-binding</keyword>
<keyword evidence="12" id="KW-1185">Reference proteome</keyword>
<dbReference type="NCBIfam" id="TIGR01007">
    <property type="entry name" value="eps_fam"/>
    <property type="match status" value="1"/>
</dbReference>
<evidence type="ECO:0000256" key="7">
    <source>
        <dbReference type="ARBA" id="ARBA00023137"/>
    </source>
</evidence>
<name>A0ABW5S2W7_9BACL</name>
<gene>
    <name evidence="11" type="ORF">ACFSUE_10855</name>
</gene>
<evidence type="ECO:0000256" key="6">
    <source>
        <dbReference type="ARBA" id="ARBA00022840"/>
    </source>
</evidence>
<accession>A0ABW5S2W7</accession>
<dbReference type="InterPro" id="IPR025669">
    <property type="entry name" value="AAA_dom"/>
</dbReference>
<dbReference type="PANTHER" id="PTHR32309">
    <property type="entry name" value="TYROSINE-PROTEIN KINASE"/>
    <property type="match status" value="1"/>
</dbReference>
<dbReference type="Proteomes" id="UP001597399">
    <property type="component" value="Unassembled WGS sequence"/>
</dbReference>
<organism evidence="11 12">
    <name type="scientific">Sporolactobacillus shoreicorticis</name>
    <dbReference type="NCBI Taxonomy" id="1923877"/>
    <lineage>
        <taxon>Bacteria</taxon>
        <taxon>Bacillati</taxon>
        <taxon>Bacillota</taxon>
        <taxon>Bacilli</taxon>
        <taxon>Bacillales</taxon>
        <taxon>Sporolactobacillaceae</taxon>
        <taxon>Sporolactobacillus</taxon>
    </lineage>
</organism>
<reference evidence="12" key="1">
    <citation type="journal article" date="2019" name="Int. J. Syst. Evol. Microbiol.">
        <title>The Global Catalogue of Microorganisms (GCM) 10K type strain sequencing project: providing services to taxonomists for standard genome sequencing and annotation.</title>
        <authorList>
            <consortium name="The Broad Institute Genomics Platform"/>
            <consortium name="The Broad Institute Genome Sequencing Center for Infectious Disease"/>
            <person name="Wu L."/>
            <person name="Ma J."/>
        </authorList>
    </citation>
    <scope>NUCLEOTIDE SEQUENCE [LARGE SCALE GENOMIC DNA]</scope>
    <source>
        <strain evidence="12">TISTR 2466</strain>
    </source>
</reference>
<proteinExistence type="inferred from homology"/>
<comment type="catalytic activity">
    <reaction evidence="8">
        <text>L-tyrosyl-[protein] + ATP = O-phospho-L-tyrosyl-[protein] + ADP + H(+)</text>
        <dbReference type="Rhea" id="RHEA:10596"/>
        <dbReference type="Rhea" id="RHEA-COMP:10136"/>
        <dbReference type="Rhea" id="RHEA-COMP:20101"/>
        <dbReference type="ChEBI" id="CHEBI:15378"/>
        <dbReference type="ChEBI" id="CHEBI:30616"/>
        <dbReference type="ChEBI" id="CHEBI:46858"/>
        <dbReference type="ChEBI" id="CHEBI:61978"/>
        <dbReference type="ChEBI" id="CHEBI:456216"/>
        <dbReference type="EC" id="2.7.10.2"/>
    </reaction>
</comment>
<dbReference type="Pfam" id="PF13614">
    <property type="entry name" value="AAA_31"/>
    <property type="match status" value="1"/>
</dbReference>
<keyword evidence="6" id="KW-0067">ATP-binding</keyword>
<comment type="similarity">
    <text evidence="1">Belongs to the CpsD/CapB family.</text>
</comment>
<keyword evidence="7" id="KW-0829">Tyrosine-protein kinase</keyword>
<dbReference type="GO" id="GO:0004715">
    <property type="term" value="F:non-membrane spanning protein tyrosine kinase activity"/>
    <property type="evidence" value="ECO:0007669"/>
    <property type="project" value="UniProtKB-EC"/>
</dbReference>
<evidence type="ECO:0000256" key="3">
    <source>
        <dbReference type="ARBA" id="ARBA00022679"/>
    </source>
</evidence>
<dbReference type="SUPFAM" id="SSF52540">
    <property type="entry name" value="P-loop containing nucleoside triphosphate hydrolases"/>
    <property type="match status" value="1"/>
</dbReference>